<keyword evidence="3" id="KW-1185">Reference proteome</keyword>
<dbReference type="SUPFAM" id="SSF56281">
    <property type="entry name" value="Metallo-hydrolase/oxidoreductase"/>
    <property type="match status" value="1"/>
</dbReference>
<sequence>MGLKNGIVLTLGDVMVARHTLGPYAVNAYELVCRKTGQGILIDAPQGIDTVRFQAPLKALVLTHTHVDHIQGLQSLVDKTGIPVWVQALDAPRLPVNPDLVLQDDQDLAVGSLTGRVLHTPGHTPGSLCLRFGQVLFSGDTLFPNGPGRTETPAAFRQILASLTQKIFTLPDTVLVFPGHGPPTNVGYERTAFEAFLRRGVPENMCGDVAWSA</sequence>
<evidence type="ECO:0000313" key="3">
    <source>
        <dbReference type="Proteomes" id="UP000276223"/>
    </source>
</evidence>
<dbReference type="SMART" id="SM00849">
    <property type="entry name" value="Lactamase_B"/>
    <property type="match status" value="1"/>
</dbReference>
<dbReference type="Pfam" id="PF00753">
    <property type="entry name" value="Lactamase_B"/>
    <property type="match status" value="1"/>
</dbReference>
<protein>
    <submittedName>
        <fullName evidence="2">Glyoxylase-like metal-dependent hydrolase (Beta-lactamase superfamily II)</fullName>
    </submittedName>
</protein>
<evidence type="ECO:0000259" key="1">
    <source>
        <dbReference type="SMART" id="SM00849"/>
    </source>
</evidence>
<organism evidence="2 3">
    <name type="scientific">Desulfosoma caldarium</name>
    <dbReference type="NCBI Taxonomy" id="610254"/>
    <lineage>
        <taxon>Bacteria</taxon>
        <taxon>Pseudomonadati</taxon>
        <taxon>Thermodesulfobacteriota</taxon>
        <taxon>Syntrophobacteria</taxon>
        <taxon>Syntrophobacterales</taxon>
        <taxon>Syntrophobacteraceae</taxon>
        <taxon>Desulfosoma</taxon>
    </lineage>
</organism>
<dbReference type="GO" id="GO:0016787">
    <property type="term" value="F:hydrolase activity"/>
    <property type="evidence" value="ECO:0007669"/>
    <property type="project" value="UniProtKB-KW"/>
</dbReference>
<name>A0A3N1VJC2_9BACT</name>
<keyword evidence="2" id="KW-0378">Hydrolase</keyword>
<dbReference type="InterPro" id="IPR051453">
    <property type="entry name" value="MBL_Glyoxalase_II"/>
</dbReference>
<feature type="domain" description="Metallo-beta-lactamase" evidence="1">
    <location>
        <begin position="25"/>
        <end position="180"/>
    </location>
</feature>
<reference evidence="2 3" key="1">
    <citation type="submission" date="2018-11" db="EMBL/GenBank/DDBJ databases">
        <title>Genomic Encyclopedia of Type Strains, Phase IV (KMG-IV): sequencing the most valuable type-strain genomes for metagenomic binning, comparative biology and taxonomic classification.</title>
        <authorList>
            <person name="Goeker M."/>
        </authorList>
    </citation>
    <scope>NUCLEOTIDE SEQUENCE [LARGE SCALE GENOMIC DNA]</scope>
    <source>
        <strain evidence="2 3">DSM 22027</strain>
    </source>
</reference>
<comment type="caution">
    <text evidence="2">The sequence shown here is derived from an EMBL/GenBank/DDBJ whole genome shotgun (WGS) entry which is preliminary data.</text>
</comment>
<dbReference type="InterPro" id="IPR001279">
    <property type="entry name" value="Metallo-B-lactamas"/>
</dbReference>
<dbReference type="AlphaFoldDB" id="A0A3N1VJC2"/>
<dbReference type="Proteomes" id="UP000276223">
    <property type="component" value="Unassembled WGS sequence"/>
</dbReference>
<proteinExistence type="predicted"/>
<dbReference type="CDD" id="cd06262">
    <property type="entry name" value="metallo-hydrolase-like_MBL-fold"/>
    <property type="match status" value="1"/>
</dbReference>
<accession>A0A3N1VJC2</accession>
<dbReference type="RefSeq" id="WP_123288707.1">
    <property type="nucleotide sequence ID" value="NZ_RJVA01000009.1"/>
</dbReference>
<dbReference type="OrthoDB" id="9784009at2"/>
<dbReference type="PANTHER" id="PTHR46233:SF1">
    <property type="entry name" value="CONSERVED PROTEIN"/>
    <property type="match status" value="1"/>
</dbReference>
<evidence type="ECO:0000313" key="2">
    <source>
        <dbReference type="EMBL" id="ROR02905.1"/>
    </source>
</evidence>
<dbReference type="EMBL" id="RJVA01000009">
    <property type="protein sequence ID" value="ROR02905.1"/>
    <property type="molecule type" value="Genomic_DNA"/>
</dbReference>
<dbReference type="InterPro" id="IPR036866">
    <property type="entry name" value="RibonucZ/Hydroxyglut_hydro"/>
</dbReference>
<gene>
    <name evidence="2" type="ORF">EDC27_0147</name>
</gene>
<dbReference type="PANTHER" id="PTHR46233">
    <property type="entry name" value="HYDROXYACYLGLUTATHIONE HYDROLASE GLOC"/>
    <property type="match status" value="1"/>
</dbReference>
<dbReference type="Gene3D" id="3.60.15.10">
    <property type="entry name" value="Ribonuclease Z/Hydroxyacylglutathione hydrolase-like"/>
    <property type="match status" value="1"/>
</dbReference>